<comment type="caution">
    <text evidence="2">The sequence shown here is derived from an EMBL/GenBank/DDBJ whole genome shotgun (WGS) entry which is preliminary data.</text>
</comment>
<evidence type="ECO:0000313" key="2">
    <source>
        <dbReference type="EMBL" id="OAN41800.1"/>
    </source>
</evidence>
<dbReference type="SUPFAM" id="SSF46894">
    <property type="entry name" value="C-terminal effector domain of the bipartite response regulators"/>
    <property type="match status" value="1"/>
</dbReference>
<dbReference type="RefSeq" id="WP_064280002.1">
    <property type="nucleotide sequence ID" value="NZ_LWCS01000002.1"/>
</dbReference>
<gene>
    <name evidence="2" type="ORF">A4X20_02830</name>
</gene>
<dbReference type="Gene3D" id="1.10.10.10">
    <property type="entry name" value="Winged helix-like DNA-binding domain superfamily/Winged helix DNA-binding domain"/>
    <property type="match status" value="1"/>
</dbReference>
<dbReference type="GO" id="GO:0006355">
    <property type="term" value="P:regulation of DNA-templated transcription"/>
    <property type="evidence" value="ECO:0007669"/>
    <property type="project" value="InterPro"/>
</dbReference>
<evidence type="ECO:0000259" key="1">
    <source>
        <dbReference type="SMART" id="SM00421"/>
    </source>
</evidence>
<dbReference type="SMART" id="SM00421">
    <property type="entry name" value="HTH_LUXR"/>
    <property type="match status" value="1"/>
</dbReference>
<dbReference type="STRING" id="912594.AWC12_12620"/>
<sequence>MVTIDEFSRVVSAIYASSIRSENWTVALTEISHVLGATGSGLFLGAGSSRSVMAITVPDEVSTHYRQHYYSIDCVLDAVEDGPVGLIRTGPELVALTKHSEFYADFMRPYDMCEGLFLRLAVGATPTSFLAVAPERGQPFETPERVEFLSAIVPHLQQALHTQNHIEDLAAYADDVTAVIDTSRHGMVVVAANHDVRQENTEAEQILSAGDGLCMRSRRLASDCVFTSDLLYRSISRACVAQPDGARMGDSLTCGRPSGKRAYIIHVLPLTAGALVTIVDPELEREPPKVLLMRLFGLTNAEADVAVRVMRGDGLTPIADDMALSLATVKTHVHHIFDKTGTHRQAELVRLLLALTP</sequence>
<dbReference type="AlphaFoldDB" id="A0A178M1C8"/>
<dbReference type="Proteomes" id="UP000078396">
    <property type="component" value="Unassembled WGS sequence"/>
</dbReference>
<protein>
    <recommendedName>
        <fullName evidence="1">HTH luxR-type domain-containing protein</fullName>
    </recommendedName>
</protein>
<dbReference type="InterPro" id="IPR036388">
    <property type="entry name" value="WH-like_DNA-bd_sf"/>
</dbReference>
<dbReference type="OrthoDB" id="4457864at2"/>
<dbReference type="GO" id="GO:0003677">
    <property type="term" value="F:DNA binding"/>
    <property type="evidence" value="ECO:0007669"/>
    <property type="project" value="InterPro"/>
</dbReference>
<organism evidence="2 3">
    <name type="scientific">Mycolicibacterium iranicum</name>
    <name type="common">Mycobacterium iranicum</name>
    <dbReference type="NCBI Taxonomy" id="912594"/>
    <lineage>
        <taxon>Bacteria</taxon>
        <taxon>Bacillati</taxon>
        <taxon>Actinomycetota</taxon>
        <taxon>Actinomycetes</taxon>
        <taxon>Mycobacteriales</taxon>
        <taxon>Mycobacteriaceae</taxon>
        <taxon>Mycolicibacterium</taxon>
    </lineage>
</organism>
<dbReference type="EMBL" id="LWCS01000002">
    <property type="protein sequence ID" value="OAN41800.1"/>
    <property type="molecule type" value="Genomic_DNA"/>
</dbReference>
<accession>A0A178M1C8</accession>
<feature type="domain" description="HTH luxR-type" evidence="1">
    <location>
        <begin position="295"/>
        <end position="352"/>
    </location>
</feature>
<evidence type="ECO:0000313" key="3">
    <source>
        <dbReference type="Proteomes" id="UP000078396"/>
    </source>
</evidence>
<dbReference type="Pfam" id="PF00196">
    <property type="entry name" value="GerE"/>
    <property type="match status" value="1"/>
</dbReference>
<dbReference type="InterPro" id="IPR000792">
    <property type="entry name" value="Tscrpt_reg_LuxR_C"/>
</dbReference>
<name>A0A178M1C8_MYCIR</name>
<dbReference type="InterPro" id="IPR016032">
    <property type="entry name" value="Sig_transdc_resp-reg_C-effctor"/>
</dbReference>
<proteinExistence type="predicted"/>
<reference evidence="2 3" key="1">
    <citation type="submission" date="2016-04" db="EMBL/GenBank/DDBJ databases">
        <title>Draft Genome Sequences of Staphylococcus capitis Strain H36, S. capitis Strain H65, S. cohnii Strain H62, S. hominis Strain H69, Mycobacterium iranicum Strain H39, Plantibacter sp. Strain H53, Pseudomonas oryzihabitans Strain H72, and Microbacterium sp. Strain H83, isolated from residential settings.</title>
        <authorList>
            <person name="Lymperopoulou D."/>
            <person name="Adams R.I."/>
            <person name="Lindow S."/>
            <person name="Coil D.A."/>
            <person name="Jospin G."/>
            <person name="Eisen J.A."/>
        </authorList>
    </citation>
    <scope>NUCLEOTIDE SEQUENCE [LARGE SCALE GENOMIC DNA]</scope>
    <source>
        <strain evidence="2 3">H39</strain>
    </source>
</reference>